<dbReference type="Gene3D" id="3.40.50.2000">
    <property type="entry name" value="Glycogen Phosphorylase B"/>
    <property type="match status" value="2"/>
</dbReference>
<dbReference type="Pfam" id="PF13692">
    <property type="entry name" value="Glyco_trans_1_4"/>
    <property type="match status" value="1"/>
</dbReference>
<dbReference type="PANTHER" id="PTHR45947">
    <property type="entry name" value="SULFOQUINOVOSYL TRANSFERASE SQD2"/>
    <property type="match status" value="1"/>
</dbReference>
<dbReference type="InterPro" id="IPR050194">
    <property type="entry name" value="Glycosyltransferase_grp1"/>
</dbReference>
<organism evidence="1 2">
    <name type="scientific">Candidatus Terraquivivens tikiterensis</name>
    <dbReference type="NCBI Taxonomy" id="1980982"/>
    <lineage>
        <taxon>Archaea</taxon>
        <taxon>Nitrososphaerota</taxon>
        <taxon>Candidatus Wolframiiraptoraceae</taxon>
        <taxon>Candidatus Terraquivivens</taxon>
    </lineage>
</organism>
<dbReference type="SUPFAM" id="SSF53756">
    <property type="entry name" value="UDP-Glycosyltransferase/glycogen phosphorylase"/>
    <property type="match status" value="1"/>
</dbReference>
<dbReference type="EMBL" id="NDWU01000022">
    <property type="protein sequence ID" value="PUA31216.1"/>
    <property type="molecule type" value="Genomic_DNA"/>
</dbReference>
<dbReference type="GO" id="GO:0016757">
    <property type="term" value="F:glycosyltransferase activity"/>
    <property type="evidence" value="ECO:0007669"/>
    <property type="project" value="TreeGrafter"/>
</dbReference>
<dbReference type="AlphaFoldDB" id="A0A2R7Y105"/>
<name>A0A2R7Y105_9ARCH</name>
<protein>
    <recommendedName>
        <fullName evidence="3">Glycosyltransferase</fullName>
    </recommendedName>
</protein>
<dbReference type="Proteomes" id="UP000244066">
    <property type="component" value="Unassembled WGS sequence"/>
</dbReference>
<evidence type="ECO:0008006" key="3">
    <source>
        <dbReference type="Google" id="ProtNLM"/>
    </source>
</evidence>
<proteinExistence type="predicted"/>
<sequence>MREPIRVVMVNDCAWVGQTLIKYSPPGVVYRHIKRSRNVISKTLGILVKIALSDGDVFHVHYGLQDHLLVKSLKRTPTVCHFHGSDLRATLNSKWGWVVRENLESADKVLVGVPDVLPVARRYRPDAEYLPNPVDLELFKPQAVREHPGFNVLWASDLSYVKGVEKFVMAFSEFQREHPDSTLRVINHGRDSGRVLSLLRRLGVRHEVVGYRAHEGMAELYGWADVVATDLALGYLHMSSLEAMACARPVVQYVNEEYYKGIPLPPVVFASTPEEVVDALSRLRDEKERSLVAGLQRDYVLKFHDPRIISSRVFEIYRSLA</sequence>
<evidence type="ECO:0000313" key="2">
    <source>
        <dbReference type="Proteomes" id="UP000244066"/>
    </source>
</evidence>
<dbReference type="PANTHER" id="PTHR45947:SF3">
    <property type="entry name" value="SULFOQUINOVOSYL TRANSFERASE SQD2"/>
    <property type="match status" value="1"/>
</dbReference>
<gene>
    <name evidence="1" type="ORF">B9J98_07090</name>
</gene>
<reference evidence="1 2" key="1">
    <citation type="submission" date="2017-04" db="EMBL/GenBank/DDBJ databases">
        <title>Draft Aigarchaeota genome from a New Zealand hot spring.</title>
        <authorList>
            <person name="Reysenbach A.-L."/>
            <person name="Donaho J.A."/>
            <person name="Gerhart J."/>
            <person name="Kelley J.F."/>
            <person name="Kouba K."/>
            <person name="Podar M."/>
            <person name="Stott M."/>
        </authorList>
    </citation>
    <scope>NUCLEOTIDE SEQUENCE [LARGE SCALE GENOMIC DNA]</scope>
    <source>
        <strain evidence="1">NZ13_MG1</strain>
    </source>
</reference>
<comment type="caution">
    <text evidence="1">The sequence shown here is derived from an EMBL/GenBank/DDBJ whole genome shotgun (WGS) entry which is preliminary data.</text>
</comment>
<accession>A0A2R7Y105</accession>
<evidence type="ECO:0000313" key="1">
    <source>
        <dbReference type="EMBL" id="PUA31216.1"/>
    </source>
</evidence>